<name>A0A1D2ADF9_AUXPR</name>
<dbReference type="EMBL" id="GDKF01001491">
    <property type="protein sequence ID" value="JAT77131.1"/>
    <property type="molecule type" value="Transcribed_RNA"/>
</dbReference>
<evidence type="ECO:0000313" key="4">
    <source>
        <dbReference type="EMBL" id="JAT77131.1"/>
    </source>
</evidence>
<gene>
    <name evidence="3" type="ORF">g.49659</name>
    <name evidence="4" type="ORF">g.49664</name>
</gene>
<accession>A0A1D2ADF9</accession>
<sequence>MPTGGSSVLPLKLPNKQAQLPTTSPQPPIPPFPPHHRPKAHAVRMEASRDLGQPVAAQTQTLMADLEQLDGRRAQLRRRLATGERRLAVCSLQLGLEDSPSMAAGLKAAGKAREAQRFQLAKMLEEE</sequence>
<reference evidence="4" key="1">
    <citation type="submission" date="2015-08" db="EMBL/GenBank/DDBJ databases">
        <authorList>
            <person name="Babu N.S."/>
            <person name="Beckwith C.J."/>
            <person name="Beseler K.G."/>
            <person name="Brison A."/>
            <person name="Carone J.V."/>
            <person name="Caskin T.P."/>
            <person name="Diamond M."/>
            <person name="Durham M.E."/>
            <person name="Foxe J.M."/>
            <person name="Go M."/>
            <person name="Henderson B.A."/>
            <person name="Jones I.B."/>
            <person name="McGettigan J.A."/>
            <person name="Micheletti S.J."/>
            <person name="Nasrallah M.E."/>
            <person name="Ortiz D."/>
            <person name="Piller C.R."/>
            <person name="Privatt S.R."/>
            <person name="Schneider S.L."/>
            <person name="Sharp S."/>
            <person name="Smith T.C."/>
            <person name="Stanton J.D."/>
            <person name="Ullery H.E."/>
            <person name="Wilson R.J."/>
            <person name="Serrano M.G."/>
            <person name="Buck G."/>
            <person name="Lee V."/>
            <person name="Wang Y."/>
            <person name="Carvalho R."/>
            <person name="Voegtly L."/>
            <person name="Shi R."/>
            <person name="Duckworth R."/>
            <person name="Johnson A."/>
            <person name="Loviza R."/>
            <person name="Walstead R."/>
            <person name="Shah Z."/>
            <person name="Kiflezghi M."/>
            <person name="Wade K."/>
            <person name="Ball S.L."/>
            <person name="Bradley K.W."/>
            <person name="Asai D.J."/>
            <person name="Bowman C.A."/>
            <person name="Russell D.A."/>
            <person name="Pope W.H."/>
            <person name="Jacobs-Sera D."/>
            <person name="Hendrix R.W."/>
            <person name="Hatfull G.F."/>
        </authorList>
    </citation>
    <scope>NUCLEOTIDE SEQUENCE</scope>
</reference>
<dbReference type="EMBL" id="GDKF01008848">
    <property type="protein sequence ID" value="JAT69774.1"/>
    <property type="molecule type" value="Transcribed_RNA"/>
</dbReference>
<feature type="region of interest" description="Disordered" evidence="2">
    <location>
        <begin position="1"/>
        <end position="39"/>
    </location>
</feature>
<protein>
    <submittedName>
        <fullName evidence="4">Uncharacterized protein</fullName>
    </submittedName>
</protein>
<dbReference type="AlphaFoldDB" id="A0A1D2ADF9"/>
<evidence type="ECO:0000256" key="1">
    <source>
        <dbReference type="SAM" id="Coils"/>
    </source>
</evidence>
<proteinExistence type="predicted"/>
<evidence type="ECO:0000256" key="2">
    <source>
        <dbReference type="SAM" id="MobiDB-lite"/>
    </source>
</evidence>
<evidence type="ECO:0000313" key="3">
    <source>
        <dbReference type="EMBL" id="JAT69774.1"/>
    </source>
</evidence>
<feature type="coiled-coil region" evidence="1">
    <location>
        <begin position="59"/>
        <end position="86"/>
    </location>
</feature>
<keyword evidence="1" id="KW-0175">Coiled coil</keyword>
<organism evidence="4">
    <name type="scientific">Auxenochlorella protothecoides</name>
    <name type="common">Green microalga</name>
    <name type="synonym">Chlorella protothecoides</name>
    <dbReference type="NCBI Taxonomy" id="3075"/>
    <lineage>
        <taxon>Eukaryota</taxon>
        <taxon>Viridiplantae</taxon>
        <taxon>Chlorophyta</taxon>
        <taxon>core chlorophytes</taxon>
        <taxon>Trebouxiophyceae</taxon>
        <taxon>Chlorellales</taxon>
        <taxon>Chlorellaceae</taxon>
        <taxon>Auxenochlorella</taxon>
    </lineage>
</organism>
<feature type="compositionally biased region" description="Pro residues" evidence="2">
    <location>
        <begin position="24"/>
        <end position="33"/>
    </location>
</feature>